<evidence type="ECO:0000313" key="2">
    <source>
        <dbReference type="EMBL" id="KAK3353980.1"/>
    </source>
</evidence>
<dbReference type="PANTHER" id="PTHR21310">
    <property type="entry name" value="AMINOGLYCOSIDE PHOSPHOTRANSFERASE-RELATED-RELATED"/>
    <property type="match status" value="1"/>
</dbReference>
<proteinExistence type="predicted"/>
<keyword evidence="3" id="KW-1185">Reference proteome</keyword>
<dbReference type="AlphaFoldDB" id="A0AAJ0MEY5"/>
<sequence length="420" mass="47483">MPPSSSTFGPLLSIPDDSLFRLAAAVRLGELNNYTCPSSVPEYRYVRQHYGSFSVVYIVRLNRAFRAVIRIPVTGWGDGWTPVAVRAMESQVATLRLLKLHTEIPIPEVYSYDTTINNAIGAPYICMSFIPGRDLGDVWFDPDLPTPLEERRVRAMKAIARSCAELAELGSFPKIGSLFMDGQEATVGPCYHWSSEGNNKWRVVESGPYDTAHAYFKDHYVPSSSEDTENWGNAKERVIRQTVLPLFPSGRSSGGFVLSHPDLDRQNIKLNDDGSLSGIIDWDLAHTQPPCVGYCKYPFFITRDWYEPNRSPEQDLRDEVDTNSPRELQRFRMQYNHAMGQAMNGADGCEFTKKSHIWEAFMRASASYMCHWPVVCIKLLQEATHLDNFQDATSLLSNIGWGGADWQMIKGQLEDYLARD</sequence>
<accession>A0AAJ0MEY5</accession>
<dbReference type="SUPFAM" id="SSF56112">
    <property type="entry name" value="Protein kinase-like (PK-like)"/>
    <property type="match status" value="1"/>
</dbReference>
<evidence type="ECO:0000259" key="1">
    <source>
        <dbReference type="Pfam" id="PF01636"/>
    </source>
</evidence>
<protein>
    <recommendedName>
        <fullName evidence="1">Aminoglycoside phosphotransferase domain-containing protein</fullName>
    </recommendedName>
</protein>
<comment type="caution">
    <text evidence="2">The sequence shown here is derived from an EMBL/GenBank/DDBJ whole genome shotgun (WGS) entry which is preliminary data.</text>
</comment>
<dbReference type="EMBL" id="JAUIQD010000004">
    <property type="protein sequence ID" value="KAK3353980.1"/>
    <property type="molecule type" value="Genomic_DNA"/>
</dbReference>
<gene>
    <name evidence="2" type="ORF">B0T25DRAFT_455669</name>
</gene>
<dbReference type="InterPro" id="IPR011009">
    <property type="entry name" value="Kinase-like_dom_sf"/>
</dbReference>
<dbReference type="Pfam" id="PF01636">
    <property type="entry name" value="APH"/>
    <property type="match status" value="1"/>
</dbReference>
<dbReference type="InterPro" id="IPR051678">
    <property type="entry name" value="AGP_Transferase"/>
</dbReference>
<dbReference type="InterPro" id="IPR002575">
    <property type="entry name" value="Aminoglycoside_PTrfase"/>
</dbReference>
<organism evidence="2 3">
    <name type="scientific">Lasiosphaeria hispida</name>
    <dbReference type="NCBI Taxonomy" id="260671"/>
    <lineage>
        <taxon>Eukaryota</taxon>
        <taxon>Fungi</taxon>
        <taxon>Dikarya</taxon>
        <taxon>Ascomycota</taxon>
        <taxon>Pezizomycotina</taxon>
        <taxon>Sordariomycetes</taxon>
        <taxon>Sordariomycetidae</taxon>
        <taxon>Sordariales</taxon>
        <taxon>Lasiosphaeriaceae</taxon>
        <taxon>Lasiosphaeria</taxon>
    </lineage>
</organism>
<dbReference type="PANTHER" id="PTHR21310:SF51">
    <property type="entry name" value="AMINOGLYCOSIDE PHOSPHOTRANSFERASE DOMAIN-CONTAINING PROTEIN"/>
    <property type="match status" value="1"/>
</dbReference>
<reference evidence="2" key="1">
    <citation type="journal article" date="2023" name="Mol. Phylogenet. Evol.">
        <title>Genome-scale phylogeny and comparative genomics of the fungal order Sordariales.</title>
        <authorList>
            <person name="Hensen N."/>
            <person name="Bonometti L."/>
            <person name="Westerberg I."/>
            <person name="Brannstrom I.O."/>
            <person name="Guillou S."/>
            <person name="Cros-Aarteil S."/>
            <person name="Calhoun S."/>
            <person name="Haridas S."/>
            <person name="Kuo A."/>
            <person name="Mondo S."/>
            <person name="Pangilinan J."/>
            <person name="Riley R."/>
            <person name="LaButti K."/>
            <person name="Andreopoulos B."/>
            <person name="Lipzen A."/>
            <person name="Chen C."/>
            <person name="Yan M."/>
            <person name="Daum C."/>
            <person name="Ng V."/>
            <person name="Clum A."/>
            <person name="Steindorff A."/>
            <person name="Ohm R.A."/>
            <person name="Martin F."/>
            <person name="Silar P."/>
            <person name="Natvig D.O."/>
            <person name="Lalanne C."/>
            <person name="Gautier V."/>
            <person name="Ament-Velasquez S.L."/>
            <person name="Kruys A."/>
            <person name="Hutchinson M.I."/>
            <person name="Powell A.J."/>
            <person name="Barry K."/>
            <person name="Miller A.N."/>
            <person name="Grigoriev I.V."/>
            <person name="Debuchy R."/>
            <person name="Gladieux P."/>
            <person name="Hiltunen Thoren M."/>
            <person name="Johannesson H."/>
        </authorList>
    </citation>
    <scope>NUCLEOTIDE SEQUENCE</scope>
    <source>
        <strain evidence="2">CBS 955.72</strain>
    </source>
</reference>
<reference evidence="2" key="2">
    <citation type="submission" date="2023-06" db="EMBL/GenBank/DDBJ databases">
        <authorList>
            <consortium name="Lawrence Berkeley National Laboratory"/>
            <person name="Haridas S."/>
            <person name="Hensen N."/>
            <person name="Bonometti L."/>
            <person name="Westerberg I."/>
            <person name="Brannstrom I.O."/>
            <person name="Guillou S."/>
            <person name="Cros-Aarteil S."/>
            <person name="Calhoun S."/>
            <person name="Kuo A."/>
            <person name="Mondo S."/>
            <person name="Pangilinan J."/>
            <person name="Riley R."/>
            <person name="Labutti K."/>
            <person name="Andreopoulos B."/>
            <person name="Lipzen A."/>
            <person name="Chen C."/>
            <person name="Yanf M."/>
            <person name="Daum C."/>
            <person name="Ng V."/>
            <person name="Clum A."/>
            <person name="Steindorff A."/>
            <person name="Ohm R."/>
            <person name="Martin F."/>
            <person name="Silar P."/>
            <person name="Natvig D."/>
            <person name="Lalanne C."/>
            <person name="Gautier V."/>
            <person name="Ament-Velasquez S.L."/>
            <person name="Kruys A."/>
            <person name="Hutchinson M.I."/>
            <person name="Powell A.J."/>
            <person name="Barry K."/>
            <person name="Miller A.N."/>
            <person name="Grigoriev I.V."/>
            <person name="Debuchy R."/>
            <person name="Gladieux P."/>
            <person name="Thoren M.H."/>
            <person name="Johannesson H."/>
        </authorList>
    </citation>
    <scope>NUCLEOTIDE SEQUENCE</scope>
    <source>
        <strain evidence="2">CBS 955.72</strain>
    </source>
</reference>
<evidence type="ECO:0000313" key="3">
    <source>
        <dbReference type="Proteomes" id="UP001275084"/>
    </source>
</evidence>
<dbReference type="Proteomes" id="UP001275084">
    <property type="component" value="Unassembled WGS sequence"/>
</dbReference>
<name>A0AAJ0MEY5_9PEZI</name>
<feature type="domain" description="Aminoglycoside phosphotransferase" evidence="1">
    <location>
        <begin position="64"/>
        <end position="290"/>
    </location>
</feature>